<dbReference type="InterPro" id="IPR046960">
    <property type="entry name" value="PPR_At4g14850-like_plant"/>
</dbReference>
<protein>
    <recommendedName>
        <fullName evidence="5">DYW domain-containing protein</fullName>
    </recommendedName>
</protein>
<dbReference type="Pfam" id="PF13812">
    <property type="entry name" value="PPR_3"/>
    <property type="match status" value="1"/>
</dbReference>
<dbReference type="PANTHER" id="PTHR47926">
    <property type="entry name" value="PENTATRICOPEPTIDE REPEAT-CONTAINING PROTEIN"/>
    <property type="match status" value="1"/>
</dbReference>
<feature type="repeat" description="PPR" evidence="2">
    <location>
        <begin position="9"/>
        <end position="43"/>
    </location>
</feature>
<proteinExistence type="predicted"/>
<evidence type="ECO:0000313" key="3">
    <source>
        <dbReference type="EMBL" id="ONK74439.1"/>
    </source>
</evidence>
<evidence type="ECO:0008006" key="5">
    <source>
        <dbReference type="Google" id="ProtNLM"/>
    </source>
</evidence>
<dbReference type="PROSITE" id="PS51257">
    <property type="entry name" value="PROKAR_LIPOPROTEIN"/>
    <property type="match status" value="1"/>
</dbReference>
<name>A0A5P1FC65_ASPOF</name>
<dbReference type="InterPro" id="IPR002885">
    <property type="entry name" value="PPR_rpt"/>
</dbReference>
<dbReference type="PANTHER" id="PTHR47926:SF357">
    <property type="entry name" value="PENTATRICOPEPTIDE REPEAT-CONTAINING PROTEIN"/>
    <property type="match status" value="1"/>
</dbReference>
<keyword evidence="1" id="KW-0677">Repeat</keyword>
<dbReference type="Pfam" id="PF20431">
    <property type="entry name" value="E_motif"/>
    <property type="match status" value="1"/>
</dbReference>
<evidence type="ECO:0000313" key="4">
    <source>
        <dbReference type="Proteomes" id="UP000243459"/>
    </source>
</evidence>
<sequence length="204" mass="23258">MEEVGFRPDHITFLHLISACAHAGKVEDGLRFFHCMSEKYCIEPRMEHYACMIDLFGRAGQLDEALNFITDMPFKPDPGIWGAVLGACRVHGNVELAELASKHLFELDPENSGYYVLMANINAVAGRWEGVSRVRSLMKEKRVQKVPGYSWIEINNNNHMFTSSDDNHPESKHIYLCMKSLLLELEEEGYVPKLDIVHPTEMNC</sequence>
<dbReference type="InterPro" id="IPR046848">
    <property type="entry name" value="E_motif"/>
</dbReference>
<dbReference type="OMA" id="MACARDP"/>
<dbReference type="Gene3D" id="1.25.40.10">
    <property type="entry name" value="Tetratricopeptide repeat domain"/>
    <property type="match status" value="1"/>
</dbReference>
<dbReference type="PROSITE" id="PS51375">
    <property type="entry name" value="PPR"/>
    <property type="match status" value="1"/>
</dbReference>
<accession>A0A5P1FC65</accession>
<evidence type="ECO:0000256" key="2">
    <source>
        <dbReference type="PROSITE-ProRule" id="PRU00708"/>
    </source>
</evidence>
<dbReference type="InterPro" id="IPR011990">
    <property type="entry name" value="TPR-like_helical_dom_sf"/>
</dbReference>
<dbReference type="GO" id="GO:0003723">
    <property type="term" value="F:RNA binding"/>
    <property type="evidence" value="ECO:0007669"/>
    <property type="project" value="InterPro"/>
</dbReference>
<organism evidence="3 4">
    <name type="scientific">Asparagus officinalis</name>
    <name type="common">Garden asparagus</name>
    <dbReference type="NCBI Taxonomy" id="4686"/>
    <lineage>
        <taxon>Eukaryota</taxon>
        <taxon>Viridiplantae</taxon>
        <taxon>Streptophyta</taxon>
        <taxon>Embryophyta</taxon>
        <taxon>Tracheophyta</taxon>
        <taxon>Spermatophyta</taxon>
        <taxon>Magnoliopsida</taxon>
        <taxon>Liliopsida</taxon>
        <taxon>Asparagales</taxon>
        <taxon>Asparagaceae</taxon>
        <taxon>Asparagoideae</taxon>
        <taxon>Asparagus</taxon>
    </lineage>
</organism>
<dbReference type="AlphaFoldDB" id="A0A5P1FC65"/>
<dbReference type="NCBIfam" id="TIGR00756">
    <property type="entry name" value="PPR"/>
    <property type="match status" value="1"/>
</dbReference>
<keyword evidence="4" id="KW-1185">Reference proteome</keyword>
<evidence type="ECO:0000256" key="1">
    <source>
        <dbReference type="ARBA" id="ARBA00022737"/>
    </source>
</evidence>
<dbReference type="Gramene" id="ONK74439">
    <property type="protein sequence ID" value="ONK74439"/>
    <property type="gene ID" value="A4U43_C03F6220"/>
</dbReference>
<dbReference type="Proteomes" id="UP000243459">
    <property type="component" value="Chromosome 3"/>
</dbReference>
<reference evidence="4" key="1">
    <citation type="journal article" date="2017" name="Nat. Commun.">
        <title>The asparagus genome sheds light on the origin and evolution of a young Y chromosome.</title>
        <authorList>
            <person name="Harkess A."/>
            <person name="Zhou J."/>
            <person name="Xu C."/>
            <person name="Bowers J.E."/>
            <person name="Van der Hulst R."/>
            <person name="Ayyampalayam S."/>
            <person name="Mercati F."/>
            <person name="Riccardi P."/>
            <person name="McKain M.R."/>
            <person name="Kakrana A."/>
            <person name="Tang H."/>
            <person name="Ray J."/>
            <person name="Groenendijk J."/>
            <person name="Arikit S."/>
            <person name="Mathioni S.M."/>
            <person name="Nakano M."/>
            <person name="Shan H."/>
            <person name="Telgmann-Rauber A."/>
            <person name="Kanno A."/>
            <person name="Yue Z."/>
            <person name="Chen H."/>
            <person name="Li W."/>
            <person name="Chen Y."/>
            <person name="Xu X."/>
            <person name="Zhang Y."/>
            <person name="Luo S."/>
            <person name="Chen H."/>
            <person name="Gao J."/>
            <person name="Mao Z."/>
            <person name="Pires J.C."/>
            <person name="Luo M."/>
            <person name="Kudrna D."/>
            <person name="Wing R.A."/>
            <person name="Meyers B.C."/>
            <person name="Yi K."/>
            <person name="Kong H."/>
            <person name="Lavrijsen P."/>
            <person name="Sunseri F."/>
            <person name="Falavigna A."/>
            <person name="Ye Y."/>
            <person name="Leebens-Mack J.H."/>
            <person name="Chen G."/>
        </authorList>
    </citation>
    <scope>NUCLEOTIDE SEQUENCE [LARGE SCALE GENOMIC DNA]</scope>
    <source>
        <strain evidence="4">cv. DH0086</strain>
    </source>
</reference>
<dbReference type="GO" id="GO:0009451">
    <property type="term" value="P:RNA modification"/>
    <property type="evidence" value="ECO:0007669"/>
    <property type="project" value="InterPro"/>
</dbReference>
<dbReference type="EMBL" id="CM007383">
    <property type="protein sequence ID" value="ONK74439.1"/>
    <property type="molecule type" value="Genomic_DNA"/>
</dbReference>
<dbReference type="FunFam" id="1.25.40.10:FF:001372">
    <property type="entry name" value="Pentatricopeptide repeat-containing protein At4g21300"/>
    <property type="match status" value="1"/>
</dbReference>
<gene>
    <name evidence="3" type="ORF">A4U43_C03F6220</name>
</gene>